<dbReference type="GO" id="GO:0046856">
    <property type="term" value="P:phosphatidylinositol dephosphorylation"/>
    <property type="evidence" value="ECO:0007669"/>
    <property type="project" value="InterPro"/>
</dbReference>
<dbReference type="Pfam" id="PF08952">
    <property type="entry name" value="DUF1866"/>
    <property type="match status" value="1"/>
</dbReference>
<dbReference type="OrthoDB" id="1925875at2759"/>
<evidence type="ECO:0000313" key="8">
    <source>
        <dbReference type="Proteomes" id="UP000515146"/>
    </source>
</evidence>
<name>A0A6P6XRS0_DERPT</name>
<dbReference type="GO" id="GO:0098793">
    <property type="term" value="C:presynapse"/>
    <property type="evidence" value="ECO:0007669"/>
    <property type="project" value="GOC"/>
</dbReference>
<evidence type="ECO:0000256" key="1">
    <source>
        <dbReference type="ARBA" id="ARBA00001786"/>
    </source>
</evidence>
<evidence type="ECO:0000313" key="9">
    <source>
        <dbReference type="RefSeq" id="XP_027195498.1"/>
    </source>
</evidence>
<dbReference type="AlphaFoldDB" id="A0A6P6XRS0"/>
<evidence type="ECO:0000259" key="7">
    <source>
        <dbReference type="PROSITE" id="PS50275"/>
    </source>
</evidence>
<dbReference type="InterPro" id="IPR012677">
    <property type="entry name" value="Nucleotide-bd_a/b_plait_sf"/>
</dbReference>
<comment type="similarity">
    <text evidence="2">Belongs to the synaptojanin family.</text>
</comment>
<reference evidence="9" key="1">
    <citation type="submission" date="2025-08" db="UniProtKB">
        <authorList>
            <consortium name="RefSeq"/>
        </authorList>
    </citation>
    <scope>IDENTIFICATION</scope>
    <source>
        <strain evidence="9">Airmid</strain>
    </source>
</reference>
<dbReference type="Pfam" id="PF02383">
    <property type="entry name" value="Syja_N"/>
    <property type="match status" value="1"/>
</dbReference>
<feature type="domain" description="SAC" evidence="7">
    <location>
        <begin position="127"/>
        <end position="470"/>
    </location>
</feature>
<feature type="region of interest" description="Disordered" evidence="6">
    <location>
        <begin position="1060"/>
        <end position="1246"/>
    </location>
</feature>
<feature type="compositionally biased region" description="Pro residues" evidence="6">
    <location>
        <begin position="1231"/>
        <end position="1246"/>
    </location>
</feature>
<dbReference type="SMART" id="SM01165">
    <property type="entry name" value="DUF1866"/>
    <property type="match status" value="1"/>
</dbReference>
<proteinExistence type="inferred from homology"/>
<dbReference type="SUPFAM" id="SSF56219">
    <property type="entry name" value="DNase I-like"/>
    <property type="match status" value="1"/>
</dbReference>
<sequence length="1246" mass="143112">MVLGKIFRIYHKTDKNNVYSVLLENKNDRSESLLFESGCIDILGTRENEAIKPLYHMLMDVYGCLGILNLNIGIDQQQNYLVCIVSCVSIGKIQNSEIFCITETTFIPLQHGHQQQQQSELDRIQDIKKILNSQTFYFSWTTPQQQQQLSTTTKKFDLTICCQRLERMNETDNRFFWNRMFYPYMKSFNVNTDRWLLKIMCGFVGINTVYVGHQQAKACLISRLSCERAGTRFNVRGCNDNGNVANFVETEQIILLDNNNISSYLIVRGSIPLFWEQTGVQVGSHKLRLSRGNELSHPAYERHLAMLQYLYGKQVIINLVSNKESEFILGSMYKTHHKLSYFSNDIPYIAFDYHHYCQRGQREENLVTMLKERVKKYFDEFGFYYSIGTGNDQDGGNENRMHQTGTFRINCIDCLDRTNRVQTFFGLEMLKQQLRILRLDEKSTIVSRFTEVFKNMWQSNGDQISRIYAGTGALEGKSKIRDGTLSVARTFQNNLFDSNKQEAFDILLTGKLSNIDYMEKFRSLLPNHYLHLPSSLLMSIYDRHFEYTNVMEIRIAVGTWNVNGGKHFNSIIYKKSDPLSDWLLDYNRKNQPLGNQINILDLSLDDSLSSLSKPDSPDLYAIGFEEIVDLSAQNIVATSTTNQKEWLMELEKTLSRNETYVLVTCVQLVGVCLFLFVKPKFARYIRDVQTDTVKTGFGGATGNKGGVGIRLRLYNSTLCFICSHFAAGQHQVQERNQDFKEISRKMFQSIGKKIKSHDYVFWCGDFNYRIDMPIDECKQLISEQKWSELLEKDQLKCQQQDGLIFHDYHEGQVDFAPTYKYDINSDDYDTSEKSRIPAWTDRILYRKFQPTSLMEKETNEYNYGEIVFYGRTELKTSDHRPVIGEYKIEILQSDFDRFNQVFNDVIEKSGPIDSTVIIKEINPLDPSKSFEPMYIEELIKKINEQICPIVLAGFGDDHMRITLKNGQSAIQLVQMGIFNVLDRKFQAEYKTKNWLELIQEQIDLGVCNTIPLIENTKKLDIDQIYNDNNYNFKKLITNQTDLDQQLIIDSILIDDQSINNQSNQQPVRPPPPKQSSLETGGKEKSVAPVRPAPPPPPATKKSSEKKIIDDIFDTCNNNDDDSPLSINEKLPPQLPPSRPPPIRITQQQTAQVPPPPPSMPNNVDHNDYDDYDDDSDDDNHFNYDNDDDDDETNMPNIPAPVHPACGPPPVAAPLLPAAAPPPPIPSRRLPPSIPPPPPPAIPPRGN</sequence>
<dbReference type="OMA" id="HPCHELR"/>
<dbReference type="InParanoid" id="A0A6P6XRS0"/>
<dbReference type="Proteomes" id="UP000515146">
    <property type="component" value="Unplaced"/>
</dbReference>
<evidence type="ECO:0000256" key="3">
    <source>
        <dbReference type="ARBA" id="ARBA00009678"/>
    </source>
</evidence>
<dbReference type="InterPro" id="IPR000300">
    <property type="entry name" value="IPPc"/>
</dbReference>
<dbReference type="InterPro" id="IPR036691">
    <property type="entry name" value="Endo/exonu/phosph_ase_sf"/>
</dbReference>
<evidence type="ECO:0000256" key="6">
    <source>
        <dbReference type="SAM" id="MobiDB-lite"/>
    </source>
</evidence>
<dbReference type="Gene3D" id="3.30.70.330">
    <property type="match status" value="1"/>
</dbReference>
<dbReference type="InterPro" id="IPR002013">
    <property type="entry name" value="SAC_dom"/>
</dbReference>
<dbReference type="RefSeq" id="XP_027195498.1">
    <property type="nucleotide sequence ID" value="XM_027339697.1"/>
</dbReference>
<dbReference type="Gene3D" id="3.60.10.10">
    <property type="entry name" value="Endonuclease/exonuclease/phosphatase"/>
    <property type="match status" value="1"/>
</dbReference>
<organism evidence="8 9">
    <name type="scientific">Dermatophagoides pteronyssinus</name>
    <name type="common">European house dust mite</name>
    <dbReference type="NCBI Taxonomy" id="6956"/>
    <lineage>
        <taxon>Eukaryota</taxon>
        <taxon>Metazoa</taxon>
        <taxon>Ecdysozoa</taxon>
        <taxon>Arthropoda</taxon>
        <taxon>Chelicerata</taxon>
        <taxon>Arachnida</taxon>
        <taxon>Acari</taxon>
        <taxon>Acariformes</taxon>
        <taxon>Sarcoptiformes</taxon>
        <taxon>Astigmata</taxon>
        <taxon>Psoroptidia</taxon>
        <taxon>Analgoidea</taxon>
        <taxon>Pyroglyphidae</taxon>
        <taxon>Dermatophagoidinae</taxon>
        <taxon>Dermatophagoides</taxon>
    </lineage>
</organism>
<dbReference type="PROSITE" id="PS50275">
    <property type="entry name" value="SAC"/>
    <property type="match status" value="1"/>
</dbReference>
<dbReference type="KEGG" id="dpte:113790082"/>
<protein>
    <recommendedName>
        <fullName evidence="4">phosphoinositide 5-phosphatase</fullName>
        <ecNumber evidence="4">3.1.3.36</ecNumber>
    </recommendedName>
</protein>
<dbReference type="FunCoup" id="A0A6P6XRS0">
    <property type="interactions" value="527"/>
</dbReference>
<keyword evidence="8" id="KW-1185">Reference proteome</keyword>
<evidence type="ECO:0000256" key="5">
    <source>
        <dbReference type="ARBA" id="ARBA00022801"/>
    </source>
</evidence>
<dbReference type="GO" id="GO:0048488">
    <property type="term" value="P:synaptic vesicle endocytosis"/>
    <property type="evidence" value="ECO:0007669"/>
    <property type="project" value="TreeGrafter"/>
</dbReference>
<feature type="compositionally biased region" description="Pro residues" evidence="6">
    <location>
        <begin position="1132"/>
        <end position="1142"/>
    </location>
</feature>
<feature type="compositionally biased region" description="Acidic residues" evidence="6">
    <location>
        <begin position="1167"/>
        <end position="1177"/>
    </location>
</feature>
<dbReference type="InterPro" id="IPR046985">
    <property type="entry name" value="IP5"/>
</dbReference>
<dbReference type="PANTHER" id="PTHR11200:SF257">
    <property type="entry name" value="PHOSPHOINOSITIDE 5-PHOSPHATASE"/>
    <property type="match status" value="1"/>
</dbReference>
<dbReference type="Pfam" id="PF22669">
    <property type="entry name" value="Exo_endo_phos2"/>
    <property type="match status" value="1"/>
</dbReference>
<gene>
    <name evidence="9" type="primary">LOC113790082</name>
</gene>
<comment type="catalytic activity">
    <reaction evidence="1">
        <text>a 1,2-diacyl-sn-glycero-3-phospho-(1D-myo-inositol-4,5-bisphosphate) + H2O = a 1,2-diacyl-sn-glycero-3-phospho-(1D-myo-inositol 4-phosphate) + phosphate</text>
        <dbReference type="Rhea" id="RHEA:22764"/>
        <dbReference type="ChEBI" id="CHEBI:15377"/>
        <dbReference type="ChEBI" id="CHEBI:43474"/>
        <dbReference type="ChEBI" id="CHEBI:58178"/>
        <dbReference type="ChEBI" id="CHEBI:58456"/>
        <dbReference type="EC" id="3.1.3.36"/>
    </reaction>
</comment>
<dbReference type="SMART" id="SM00128">
    <property type="entry name" value="IPPc"/>
    <property type="match status" value="1"/>
</dbReference>
<keyword evidence="5" id="KW-0378">Hydrolase</keyword>
<evidence type="ECO:0000256" key="2">
    <source>
        <dbReference type="ARBA" id="ARBA00008943"/>
    </source>
</evidence>
<comment type="similarity">
    <text evidence="3">In the central section; belongs to the inositol 1,4,5-trisphosphate 5-phosphatase family.</text>
</comment>
<dbReference type="GO" id="GO:0004439">
    <property type="term" value="F:phosphatidylinositol-4,5-bisphosphate 5-phosphatase activity"/>
    <property type="evidence" value="ECO:0007669"/>
    <property type="project" value="UniProtKB-EC"/>
</dbReference>
<feature type="compositionally biased region" description="Pro residues" evidence="6">
    <location>
        <begin position="1197"/>
        <end position="1211"/>
    </location>
</feature>
<dbReference type="InterPro" id="IPR015047">
    <property type="entry name" value="SYNJ1/2_RRM"/>
</dbReference>
<dbReference type="EC" id="3.1.3.36" evidence="4"/>
<dbReference type="CTD" id="37517"/>
<dbReference type="PANTHER" id="PTHR11200">
    <property type="entry name" value="INOSITOL 5-PHOSPHATASE"/>
    <property type="match status" value="1"/>
</dbReference>
<accession>A0A6P6XRS0</accession>
<evidence type="ECO:0000256" key="4">
    <source>
        <dbReference type="ARBA" id="ARBA00013044"/>
    </source>
</evidence>